<dbReference type="PANTHER" id="PTHR34047">
    <property type="entry name" value="NUCLEAR INTRON MATURASE 1, MITOCHONDRIAL-RELATED"/>
    <property type="match status" value="1"/>
</dbReference>
<proteinExistence type="predicted"/>
<evidence type="ECO:0000313" key="2">
    <source>
        <dbReference type="EMBL" id="RGS46781.1"/>
    </source>
</evidence>
<dbReference type="PROSITE" id="PS50878">
    <property type="entry name" value="RT_POL"/>
    <property type="match status" value="1"/>
</dbReference>
<protein>
    <recommendedName>
        <fullName evidence="1">Reverse transcriptase domain-containing protein</fullName>
    </recommendedName>
</protein>
<dbReference type="Pfam" id="PF00078">
    <property type="entry name" value="RVT_1"/>
    <property type="match status" value="1"/>
</dbReference>
<accession>A0A412J2J3</accession>
<dbReference type="RefSeq" id="WP_118319920.1">
    <property type="nucleotide sequence ID" value="NZ_QRVM01000019.1"/>
</dbReference>
<dbReference type="InterPro" id="IPR043502">
    <property type="entry name" value="DNA/RNA_pol_sf"/>
</dbReference>
<dbReference type="AlphaFoldDB" id="A0A412J2J3"/>
<evidence type="ECO:0000259" key="1">
    <source>
        <dbReference type="PROSITE" id="PS50878"/>
    </source>
</evidence>
<comment type="caution">
    <text evidence="2">The sequence shown here is derived from an EMBL/GenBank/DDBJ whole genome shotgun (WGS) entry which is preliminary data.</text>
</comment>
<dbReference type="Proteomes" id="UP000285274">
    <property type="component" value="Unassembled WGS sequence"/>
</dbReference>
<dbReference type="EMBL" id="QRVM01000019">
    <property type="protein sequence ID" value="RGS46781.1"/>
    <property type="molecule type" value="Genomic_DNA"/>
</dbReference>
<reference evidence="2 3" key="1">
    <citation type="submission" date="2018-08" db="EMBL/GenBank/DDBJ databases">
        <title>A genome reference for cultivated species of the human gut microbiota.</title>
        <authorList>
            <person name="Zou Y."/>
            <person name="Xue W."/>
            <person name="Luo G."/>
        </authorList>
    </citation>
    <scope>NUCLEOTIDE SEQUENCE [LARGE SCALE GENOMIC DNA]</scope>
    <source>
        <strain evidence="2 3">AF22-10AC</strain>
    </source>
</reference>
<dbReference type="SUPFAM" id="SSF56672">
    <property type="entry name" value="DNA/RNA polymerases"/>
    <property type="match status" value="1"/>
</dbReference>
<feature type="domain" description="Reverse transcriptase" evidence="1">
    <location>
        <begin position="1"/>
        <end position="278"/>
    </location>
</feature>
<dbReference type="InterPro" id="IPR051083">
    <property type="entry name" value="GrpII_Intron_Splice-Mob/Def"/>
</dbReference>
<sequence length="360" mass="42126">MYIPEHLTEIFTFENLLKAFRSSASNHRHKEDVQEFLNHLYLNIRRIEKTFKKGEYPEITYHSFVVKQPKLRVVWATSFEIRVIQHCFCDVFLTPFFEQIYVPRNCACRKEKGTDYAANCLKADLKYYYRENGDSNSGYVLKADIHHYFQSIDHDILKRMLHPILPDGEVKDFLFYIIDSFDKGGLPLGNQTSQLLALYYLHPVDVLIQNKYGVMFDYGALFSRYMDDLVLIAKDKQTLIDAYEDINFILGNALNLCFNDKTSIHPLKNGIGFLGWNYYLLKTGRVLKKRKKDAKDRAKKKVKLAIYLYEENIIDARSYGNRITSVLATLKKGNAGAFEKSLIRMQDACLDKLRKDNYDY</sequence>
<dbReference type="PANTHER" id="PTHR34047:SF8">
    <property type="entry name" value="PROTEIN YKFC"/>
    <property type="match status" value="1"/>
</dbReference>
<evidence type="ECO:0000313" key="3">
    <source>
        <dbReference type="Proteomes" id="UP000285274"/>
    </source>
</evidence>
<name>A0A412J2J3_9FIRM</name>
<dbReference type="InterPro" id="IPR000477">
    <property type="entry name" value="RT_dom"/>
</dbReference>
<dbReference type="CDD" id="cd01646">
    <property type="entry name" value="RT_Bac_retron_I"/>
    <property type="match status" value="1"/>
</dbReference>
<organism evidence="2 3">
    <name type="scientific">Holdemanella biformis</name>
    <dbReference type="NCBI Taxonomy" id="1735"/>
    <lineage>
        <taxon>Bacteria</taxon>
        <taxon>Bacillati</taxon>
        <taxon>Bacillota</taxon>
        <taxon>Erysipelotrichia</taxon>
        <taxon>Erysipelotrichales</taxon>
        <taxon>Erysipelotrichaceae</taxon>
        <taxon>Holdemanella</taxon>
    </lineage>
</organism>
<gene>
    <name evidence="2" type="ORF">DWX92_05490</name>
</gene>